<keyword evidence="15" id="KW-1015">Disulfide bond</keyword>
<dbReference type="Proteomes" id="UP001415857">
    <property type="component" value="Unassembled WGS sequence"/>
</dbReference>
<evidence type="ECO:0000256" key="1">
    <source>
        <dbReference type="ARBA" id="ARBA00004251"/>
    </source>
</evidence>
<keyword evidence="14" id="KW-0472">Membrane</keyword>
<keyword evidence="5" id="KW-0597">Phosphoprotein</keyword>
<keyword evidence="12" id="KW-0067">ATP-binding</keyword>
<dbReference type="Pfam" id="PF08276">
    <property type="entry name" value="PAN_2"/>
    <property type="match status" value="1"/>
</dbReference>
<evidence type="ECO:0000259" key="20">
    <source>
        <dbReference type="PROSITE" id="PS50927"/>
    </source>
</evidence>
<dbReference type="Gene3D" id="2.90.10.10">
    <property type="entry name" value="Bulb-type lectin domain"/>
    <property type="match status" value="1"/>
</dbReference>
<dbReference type="PANTHER" id="PTHR32444">
    <property type="entry name" value="BULB-TYPE LECTIN DOMAIN-CONTAINING PROTEIN"/>
    <property type="match status" value="1"/>
</dbReference>
<keyword evidence="3" id="KW-1003">Cell membrane</keyword>
<evidence type="ECO:0000256" key="11">
    <source>
        <dbReference type="ARBA" id="ARBA00022777"/>
    </source>
</evidence>
<evidence type="ECO:0000256" key="19">
    <source>
        <dbReference type="ARBA" id="ARBA00048679"/>
    </source>
</evidence>
<keyword evidence="10" id="KW-0547">Nucleotide-binding</keyword>
<dbReference type="EMBL" id="JBBPBK010000002">
    <property type="protein sequence ID" value="KAK9289808.1"/>
    <property type="molecule type" value="Genomic_DNA"/>
</dbReference>
<keyword evidence="17" id="KW-0325">Glycoprotein</keyword>
<name>A0AAP0X7Y7_LIQFO</name>
<dbReference type="GO" id="GO:0005524">
    <property type="term" value="F:ATP binding"/>
    <property type="evidence" value="ECO:0007669"/>
    <property type="project" value="UniProtKB-KW"/>
</dbReference>
<evidence type="ECO:0000256" key="5">
    <source>
        <dbReference type="ARBA" id="ARBA00022553"/>
    </source>
</evidence>
<evidence type="ECO:0000259" key="21">
    <source>
        <dbReference type="PROSITE" id="PS50948"/>
    </source>
</evidence>
<evidence type="ECO:0000256" key="9">
    <source>
        <dbReference type="ARBA" id="ARBA00022734"/>
    </source>
</evidence>
<protein>
    <recommendedName>
        <fullName evidence="2">non-specific serine/threonine protein kinase</fullName>
        <ecNumber evidence="2">2.7.11.1</ecNumber>
    </recommendedName>
</protein>
<evidence type="ECO:0000256" key="17">
    <source>
        <dbReference type="ARBA" id="ARBA00023180"/>
    </source>
</evidence>
<dbReference type="SMART" id="SM00473">
    <property type="entry name" value="PAN_AP"/>
    <property type="match status" value="1"/>
</dbReference>
<evidence type="ECO:0000313" key="22">
    <source>
        <dbReference type="EMBL" id="KAK9289808.1"/>
    </source>
</evidence>
<comment type="subcellular location">
    <subcellularLocation>
        <location evidence="1">Cell membrane</location>
        <topology evidence="1">Single-pass type I membrane protein</topology>
    </subcellularLocation>
</comment>
<evidence type="ECO:0000256" key="16">
    <source>
        <dbReference type="ARBA" id="ARBA00023170"/>
    </source>
</evidence>
<evidence type="ECO:0000256" key="12">
    <source>
        <dbReference type="ARBA" id="ARBA00022840"/>
    </source>
</evidence>
<dbReference type="Pfam" id="PF01453">
    <property type="entry name" value="B_lectin"/>
    <property type="match status" value="1"/>
</dbReference>
<keyword evidence="13" id="KW-1133">Transmembrane helix</keyword>
<comment type="catalytic activity">
    <reaction evidence="18">
        <text>L-threonyl-[protein] + ATP = O-phospho-L-threonyl-[protein] + ADP + H(+)</text>
        <dbReference type="Rhea" id="RHEA:46608"/>
        <dbReference type="Rhea" id="RHEA-COMP:11060"/>
        <dbReference type="Rhea" id="RHEA-COMP:11605"/>
        <dbReference type="ChEBI" id="CHEBI:15378"/>
        <dbReference type="ChEBI" id="CHEBI:30013"/>
        <dbReference type="ChEBI" id="CHEBI:30616"/>
        <dbReference type="ChEBI" id="CHEBI:61977"/>
        <dbReference type="ChEBI" id="CHEBI:456216"/>
        <dbReference type="EC" id="2.7.11.1"/>
    </reaction>
</comment>
<dbReference type="EC" id="2.7.11.1" evidence="2"/>
<dbReference type="PROSITE" id="PS50927">
    <property type="entry name" value="BULB_LECTIN"/>
    <property type="match status" value="1"/>
</dbReference>
<evidence type="ECO:0000256" key="3">
    <source>
        <dbReference type="ARBA" id="ARBA00022475"/>
    </source>
</evidence>
<dbReference type="SMART" id="SM00108">
    <property type="entry name" value="B_lectin"/>
    <property type="match status" value="1"/>
</dbReference>
<dbReference type="GO" id="GO:0004674">
    <property type="term" value="F:protein serine/threonine kinase activity"/>
    <property type="evidence" value="ECO:0007669"/>
    <property type="project" value="UniProtKB-KW"/>
</dbReference>
<dbReference type="GO" id="GO:0030246">
    <property type="term" value="F:carbohydrate binding"/>
    <property type="evidence" value="ECO:0007669"/>
    <property type="project" value="UniProtKB-KW"/>
</dbReference>
<keyword evidence="7" id="KW-0812">Transmembrane</keyword>
<keyword evidence="4" id="KW-0723">Serine/threonine-protein kinase</keyword>
<organism evidence="22 23">
    <name type="scientific">Liquidambar formosana</name>
    <name type="common">Formosan gum</name>
    <dbReference type="NCBI Taxonomy" id="63359"/>
    <lineage>
        <taxon>Eukaryota</taxon>
        <taxon>Viridiplantae</taxon>
        <taxon>Streptophyta</taxon>
        <taxon>Embryophyta</taxon>
        <taxon>Tracheophyta</taxon>
        <taxon>Spermatophyta</taxon>
        <taxon>Magnoliopsida</taxon>
        <taxon>eudicotyledons</taxon>
        <taxon>Gunneridae</taxon>
        <taxon>Pentapetalae</taxon>
        <taxon>Saxifragales</taxon>
        <taxon>Altingiaceae</taxon>
        <taxon>Liquidambar</taxon>
    </lineage>
</organism>
<feature type="domain" description="Bulb-type lectin" evidence="20">
    <location>
        <begin position="27"/>
        <end position="147"/>
    </location>
</feature>
<dbReference type="InterPro" id="IPR036426">
    <property type="entry name" value="Bulb-type_lectin_dom_sf"/>
</dbReference>
<dbReference type="FunFam" id="2.90.10.10:FF:000009">
    <property type="entry name" value="Receptor-like serine/threonine-protein kinase SD1-8"/>
    <property type="match status" value="1"/>
</dbReference>
<evidence type="ECO:0000256" key="10">
    <source>
        <dbReference type="ARBA" id="ARBA00022741"/>
    </source>
</evidence>
<feature type="domain" description="Apple" evidence="21">
    <location>
        <begin position="300"/>
        <end position="378"/>
    </location>
</feature>
<comment type="caution">
    <text evidence="22">The sequence shown here is derived from an EMBL/GenBank/DDBJ whole genome shotgun (WGS) entry which is preliminary data.</text>
</comment>
<evidence type="ECO:0000256" key="14">
    <source>
        <dbReference type="ARBA" id="ARBA00023136"/>
    </source>
</evidence>
<dbReference type="InterPro" id="IPR003609">
    <property type="entry name" value="Pan_app"/>
</dbReference>
<reference evidence="22 23" key="1">
    <citation type="journal article" date="2024" name="Plant J.">
        <title>Genome sequences and population genomics reveal climatic adaptation and genomic divergence between two closely related sweetgum species.</title>
        <authorList>
            <person name="Xu W.Q."/>
            <person name="Ren C.Q."/>
            <person name="Zhang X.Y."/>
            <person name="Comes H.P."/>
            <person name="Liu X.H."/>
            <person name="Li Y.G."/>
            <person name="Kettle C.J."/>
            <person name="Jalonen R."/>
            <person name="Gaisberger H."/>
            <person name="Ma Y.Z."/>
            <person name="Qiu Y.X."/>
        </authorList>
    </citation>
    <scope>NUCLEOTIDE SEQUENCE [LARGE SCALE GENOMIC DNA]</scope>
    <source>
        <strain evidence="22">Hangzhou</strain>
    </source>
</reference>
<sequence>MATKRGFINLISLLLTGALYSFLATGITTIRPGDQLNVSNNLVSANGIFTLGFFNPGDSKNTYLGIWYTNKDATNRVWVANRDTPIFNNSTVLTIDTTGKLVITSTGDDPITLNSDQGTGNAIATLEDTGNFVLTDEIEKRVLWQSFDYPTDSLLPGMKLGVNLKTGRNWTLTSWLSYIVPASGPFTLSWDPTQDSEQLVIRRHGVLYWTSGVLANQAFEFMPGLNTPFSEYNYSLSYVSNQDEKYLTFSVTGSDMFRWTLTSSGNIEDGSNMVLNGGINLFCYGYESDNGCTNATLPECRSQHEKFEIRAGSFVGTPTDDTNSSLSISDCWARCWNDCGCVGFTNINDNGTGCRIWSGYMEFQQDESGGQRIYLLVSANPTKG</sequence>
<dbReference type="GO" id="GO:0005886">
    <property type="term" value="C:plasma membrane"/>
    <property type="evidence" value="ECO:0007669"/>
    <property type="project" value="UniProtKB-SubCell"/>
</dbReference>
<comment type="catalytic activity">
    <reaction evidence="19">
        <text>L-seryl-[protein] + ATP = O-phospho-L-seryl-[protein] + ADP + H(+)</text>
        <dbReference type="Rhea" id="RHEA:17989"/>
        <dbReference type="Rhea" id="RHEA-COMP:9863"/>
        <dbReference type="Rhea" id="RHEA-COMP:11604"/>
        <dbReference type="ChEBI" id="CHEBI:15378"/>
        <dbReference type="ChEBI" id="CHEBI:29999"/>
        <dbReference type="ChEBI" id="CHEBI:30616"/>
        <dbReference type="ChEBI" id="CHEBI:83421"/>
        <dbReference type="ChEBI" id="CHEBI:456216"/>
        <dbReference type="EC" id="2.7.11.1"/>
    </reaction>
</comment>
<dbReference type="CDD" id="cd00028">
    <property type="entry name" value="B_lectin"/>
    <property type="match status" value="1"/>
</dbReference>
<evidence type="ECO:0000256" key="18">
    <source>
        <dbReference type="ARBA" id="ARBA00047899"/>
    </source>
</evidence>
<evidence type="ECO:0000256" key="7">
    <source>
        <dbReference type="ARBA" id="ARBA00022692"/>
    </source>
</evidence>
<proteinExistence type="predicted"/>
<keyword evidence="11" id="KW-0418">Kinase</keyword>
<evidence type="ECO:0000313" key="23">
    <source>
        <dbReference type="Proteomes" id="UP001415857"/>
    </source>
</evidence>
<dbReference type="AlphaFoldDB" id="A0AAP0X7Y7"/>
<keyword evidence="23" id="KW-1185">Reference proteome</keyword>
<keyword evidence="6" id="KW-0808">Transferase</keyword>
<keyword evidence="8" id="KW-0732">Signal</keyword>
<evidence type="ECO:0000256" key="8">
    <source>
        <dbReference type="ARBA" id="ARBA00022729"/>
    </source>
</evidence>
<accession>A0AAP0X7Y7</accession>
<evidence type="ECO:0000256" key="2">
    <source>
        <dbReference type="ARBA" id="ARBA00012513"/>
    </source>
</evidence>
<dbReference type="PANTHER" id="PTHR32444:SF128">
    <property type="entry name" value="CURCULIN-LIKE (MANNOSE-BINDING) LECTIN FAMILY PROTEIN"/>
    <property type="match status" value="1"/>
</dbReference>
<evidence type="ECO:0000256" key="6">
    <source>
        <dbReference type="ARBA" id="ARBA00022679"/>
    </source>
</evidence>
<dbReference type="PROSITE" id="PS50948">
    <property type="entry name" value="PAN"/>
    <property type="match status" value="1"/>
</dbReference>
<dbReference type="InterPro" id="IPR001480">
    <property type="entry name" value="Bulb-type_lectin_dom"/>
</dbReference>
<keyword evidence="16" id="KW-0675">Receptor</keyword>
<keyword evidence="9" id="KW-0430">Lectin</keyword>
<evidence type="ECO:0000256" key="15">
    <source>
        <dbReference type="ARBA" id="ARBA00023157"/>
    </source>
</evidence>
<evidence type="ECO:0000256" key="13">
    <source>
        <dbReference type="ARBA" id="ARBA00022989"/>
    </source>
</evidence>
<dbReference type="SUPFAM" id="SSF51110">
    <property type="entry name" value="alpha-D-mannose-specific plant lectins"/>
    <property type="match status" value="1"/>
</dbReference>
<evidence type="ECO:0000256" key="4">
    <source>
        <dbReference type="ARBA" id="ARBA00022527"/>
    </source>
</evidence>
<gene>
    <name evidence="22" type="ORF">L1049_007968</name>
</gene>